<name>A0ABV3F5X2_9NOCA</name>
<sequence length="110" mass="12481">MSHSIAFGWIDYDISRAPESDRDRIRRLADQLGYRLVWPCERSVLRVVDQVRNAEADLLILPAPGHLSPLELNEVLQHRRRRDRTTPPQLRPLDTPAGHTMSASSSASSD</sequence>
<dbReference type="Proteomes" id="UP001551658">
    <property type="component" value="Unassembled WGS sequence"/>
</dbReference>
<feature type="region of interest" description="Disordered" evidence="1">
    <location>
        <begin position="77"/>
        <end position="110"/>
    </location>
</feature>
<evidence type="ECO:0000256" key="1">
    <source>
        <dbReference type="SAM" id="MobiDB-lite"/>
    </source>
</evidence>
<reference evidence="2 3" key="1">
    <citation type="submission" date="2024-06" db="EMBL/GenBank/DDBJ databases">
        <title>The Natural Products Discovery Center: Release of the First 8490 Sequenced Strains for Exploring Actinobacteria Biosynthetic Diversity.</title>
        <authorList>
            <person name="Kalkreuter E."/>
            <person name="Kautsar S.A."/>
            <person name="Yang D."/>
            <person name="Bader C.D."/>
            <person name="Teijaro C.N."/>
            <person name="Fluegel L."/>
            <person name="Davis C.M."/>
            <person name="Simpson J.R."/>
            <person name="Lauterbach L."/>
            <person name="Steele A.D."/>
            <person name="Gui C."/>
            <person name="Meng S."/>
            <person name="Li G."/>
            <person name="Viehrig K."/>
            <person name="Ye F."/>
            <person name="Su P."/>
            <person name="Kiefer A.F."/>
            <person name="Nichols A."/>
            <person name="Cepeda A.J."/>
            <person name="Yan W."/>
            <person name="Fan B."/>
            <person name="Jiang Y."/>
            <person name="Adhikari A."/>
            <person name="Zheng C.-J."/>
            <person name="Schuster L."/>
            <person name="Cowan T.M."/>
            <person name="Smanski M.J."/>
            <person name="Chevrette M.G."/>
            <person name="De Carvalho L.P.S."/>
            <person name="Shen B."/>
        </authorList>
    </citation>
    <scope>NUCLEOTIDE SEQUENCE [LARGE SCALE GENOMIC DNA]</scope>
    <source>
        <strain evidence="2 3">NPDC050671</strain>
    </source>
</reference>
<gene>
    <name evidence="2" type="ORF">AB0H72_10355</name>
</gene>
<organism evidence="2 3">
    <name type="scientific">Nocardia fusca</name>
    <dbReference type="NCBI Taxonomy" id="941183"/>
    <lineage>
        <taxon>Bacteria</taxon>
        <taxon>Bacillati</taxon>
        <taxon>Actinomycetota</taxon>
        <taxon>Actinomycetes</taxon>
        <taxon>Mycobacteriales</taxon>
        <taxon>Nocardiaceae</taxon>
        <taxon>Nocardia</taxon>
    </lineage>
</organism>
<accession>A0ABV3F5X2</accession>
<dbReference type="RefSeq" id="WP_357976683.1">
    <property type="nucleotide sequence ID" value="NZ_JBFAIH010000004.1"/>
</dbReference>
<proteinExistence type="predicted"/>
<protein>
    <submittedName>
        <fullName evidence="2">Uncharacterized protein</fullName>
    </submittedName>
</protein>
<evidence type="ECO:0000313" key="3">
    <source>
        <dbReference type="Proteomes" id="UP001551658"/>
    </source>
</evidence>
<comment type="caution">
    <text evidence="2">The sequence shown here is derived from an EMBL/GenBank/DDBJ whole genome shotgun (WGS) entry which is preliminary data.</text>
</comment>
<keyword evidence="3" id="KW-1185">Reference proteome</keyword>
<evidence type="ECO:0000313" key="2">
    <source>
        <dbReference type="EMBL" id="MEV0363091.1"/>
    </source>
</evidence>
<dbReference type="EMBL" id="JBFAIH010000004">
    <property type="protein sequence ID" value="MEV0363091.1"/>
    <property type="molecule type" value="Genomic_DNA"/>
</dbReference>